<dbReference type="Gene3D" id="2.60.120.200">
    <property type="match status" value="1"/>
</dbReference>
<feature type="transmembrane region" description="Helical" evidence="4">
    <location>
        <begin position="904"/>
        <end position="927"/>
    </location>
</feature>
<name>A0A9P0F199_BEMTA</name>
<keyword evidence="1" id="KW-1015">Disulfide bond</keyword>
<dbReference type="Pfam" id="PF00629">
    <property type="entry name" value="MAM"/>
    <property type="match status" value="1"/>
</dbReference>
<gene>
    <name evidence="7" type="ORF">BEMITA_LOCUS6662</name>
</gene>
<reference evidence="7" key="1">
    <citation type="submission" date="2021-12" db="EMBL/GenBank/DDBJ databases">
        <authorList>
            <person name="King R."/>
        </authorList>
    </citation>
    <scope>NUCLEOTIDE SEQUENCE</scope>
</reference>
<proteinExistence type="predicted"/>
<feature type="domain" description="Sushi" evidence="6">
    <location>
        <begin position="50"/>
        <end position="103"/>
    </location>
</feature>
<dbReference type="SUPFAM" id="SSF57535">
    <property type="entry name" value="Complement control module/SCR domain"/>
    <property type="match status" value="1"/>
</dbReference>
<dbReference type="PANTHER" id="PTHR23282">
    <property type="entry name" value="APICAL ENDOSOMAL GLYCOPROTEIN PRECURSOR"/>
    <property type="match status" value="1"/>
</dbReference>
<keyword evidence="8" id="KW-1185">Reference proteome</keyword>
<dbReference type="CDD" id="cd06263">
    <property type="entry name" value="MAM"/>
    <property type="match status" value="1"/>
</dbReference>
<evidence type="ECO:0000259" key="6">
    <source>
        <dbReference type="PROSITE" id="PS50923"/>
    </source>
</evidence>
<dbReference type="SUPFAM" id="SSF49899">
    <property type="entry name" value="Concanavalin A-like lectins/glucanases"/>
    <property type="match status" value="1"/>
</dbReference>
<feature type="region of interest" description="Disordered" evidence="3">
    <location>
        <begin position="739"/>
        <end position="776"/>
    </location>
</feature>
<feature type="region of interest" description="Disordered" evidence="3">
    <location>
        <begin position="405"/>
        <end position="462"/>
    </location>
</feature>
<dbReference type="EMBL" id="OU963864">
    <property type="protein sequence ID" value="CAH0387677.1"/>
    <property type="molecule type" value="Genomic_DNA"/>
</dbReference>
<evidence type="ECO:0000313" key="8">
    <source>
        <dbReference type="Proteomes" id="UP001152759"/>
    </source>
</evidence>
<evidence type="ECO:0000256" key="2">
    <source>
        <dbReference type="PROSITE-ProRule" id="PRU00302"/>
    </source>
</evidence>
<dbReference type="PROSITE" id="PS50060">
    <property type="entry name" value="MAM_2"/>
    <property type="match status" value="1"/>
</dbReference>
<dbReference type="InterPro" id="IPR051560">
    <property type="entry name" value="MAM_domain-containing"/>
</dbReference>
<keyword evidence="4" id="KW-0472">Membrane</keyword>
<evidence type="ECO:0000256" key="1">
    <source>
        <dbReference type="ARBA" id="ARBA00023157"/>
    </source>
</evidence>
<dbReference type="Pfam" id="PF00084">
    <property type="entry name" value="Sushi"/>
    <property type="match status" value="1"/>
</dbReference>
<evidence type="ECO:0000259" key="5">
    <source>
        <dbReference type="PROSITE" id="PS50060"/>
    </source>
</evidence>
<protein>
    <submittedName>
        <fullName evidence="7">Uncharacterized protein</fullName>
    </submittedName>
</protein>
<evidence type="ECO:0000256" key="4">
    <source>
        <dbReference type="SAM" id="Phobius"/>
    </source>
</evidence>
<organism evidence="7 8">
    <name type="scientific">Bemisia tabaci</name>
    <name type="common">Sweetpotato whitefly</name>
    <name type="synonym">Aleurodes tabaci</name>
    <dbReference type="NCBI Taxonomy" id="7038"/>
    <lineage>
        <taxon>Eukaryota</taxon>
        <taxon>Metazoa</taxon>
        <taxon>Ecdysozoa</taxon>
        <taxon>Arthropoda</taxon>
        <taxon>Hexapoda</taxon>
        <taxon>Insecta</taxon>
        <taxon>Pterygota</taxon>
        <taxon>Neoptera</taxon>
        <taxon>Paraneoptera</taxon>
        <taxon>Hemiptera</taxon>
        <taxon>Sternorrhyncha</taxon>
        <taxon>Aleyrodoidea</taxon>
        <taxon>Aleyrodidae</taxon>
        <taxon>Aleyrodinae</taxon>
        <taxon>Bemisia</taxon>
    </lineage>
</organism>
<evidence type="ECO:0000313" key="7">
    <source>
        <dbReference type="EMBL" id="CAH0387677.1"/>
    </source>
</evidence>
<feature type="compositionally biased region" description="Basic and acidic residues" evidence="3">
    <location>
        <begin position="741"/>
        <end position="750"/>
    </location>
</feature>
<dbReference type="InterPro" id="IPR013320">
    <property type="entry name" value="ConA-like_dom_sf"/>
</dbReference>
<dbReference type="SMART" id="SM00137">
    <property type="entry name" value="MAM"/>
    <property type="match status" value="1"/>
</dbReference>
<comment type="caution">
    <text evidence="2">Lacks conserved residue(s) required for the propagation of feature annotation.</text>
</comment>
<dbReference type="InterPro" id="IPR000998">
    <property type="entry name" value="MAM_dom"/>
</dbReference>
<dbReference type="Gene3D" id="2.10.70.10">
    <property type="entry name" value="Complement Module, domain 1"/>
    <property type="match status" value="1"/>
</dbReference>
<feature type="domain" description="MAM" evidence="5">
    <location>
        <begin position="217"/>
        <end position="398"/>
    </location>
</feature>
<dbReference type="PROSITE" id="PS50923">
    <property type="entry name" value="SUSHI"/>
    <property type="match status" value="1"/>
</dbReference>
<dbReference type="AlphaFoldDB" id="A0A9P0F199"/>
<dbReference type="InterPro" id="IPR000436">
    <property type="entry name" value="Sushi_SCR_CCP_dom"/>
</dbReference>
<dbReference type="CDD" id="cd00033">
    <property type="entry name" value="CCP"/>
    <property type="match status" value="1"/>
</dbReference>
<keyword evidence="2" id="KW-0768">Sushi</keyword>
<feature type="compositionally biased region" description="Polar residues" evidence="3">
    <location>
        <begin position="438"/>
        <end position="462"/>
    </location>
</feature>
<keyword evidence="4" id="KW-1133">Transmembrane helix</keyword>
<keyword evidence="4" id="KW-0812">Transmembrane</keyword>
<evidence type="ECO:0000256" key="3">
    <source>
        <dbReference type="SAM" id="MobiDB-lite"/>
    </source>
</evidence>
<dbReference type="Proteomes" id="UP001152759">
    <property type="component" value="Chromosome 3"/>
</dbReference>
<dbReference type="PANTHER" id="PTHR23282:SF101">
    <property type="entry name" value="MAM DOMAIN-CONTAINING PROTEIN"/>
    <property type="match status" value="1"/>
</dbReference>
<feature type="compositionally biased region" description="Polar residues" evidence="3">
    <location>
        <begin position="407"/>
        <end position="417"/>
    </location>
</feature>
<accession>A0A9P0F199</accession>
<sequence length="970" mass="106772">MSFYRRKPTHTEQPVMQHCLIRWHGSRSSNLQSMSLSDVKIDFRDVSPSNNCIKLDILGGTVTMRQMGRRARFSCRKPYRLFGPASSTCFRGRWSPGPPKCGIDCPITSVKMVNRSRLFVSSSVCERGYEAVPFITAHCEDETGLSSKSYPICIAEACAETYTFCNSNDCNVFAARNLNELYVSCKPGFSPLGRDKVDCDSQYGLTFAGCRGTPVQLSCDFELISEPYCGWGRPSGSDDAFLWFRKGRAQRRDLFVSRSLWETLPATDHTSEVKGGGGMSGSYLYLPTAYLKMGDRVRLFSPEYDLRSNESLSHCFTFWYHMKSRSVGELNIYINDELRWTIAGEQGSDWNEGFVPLPNDFVHIIVEATRGYAADSYIAIDDFAITNSKQAEDHECFAQDAEKINESAPTTPTNEMLNSDDDSVETTDPPANEPTPSVPFNNTASQKMSSKEVTTNSFSQDTTIPANVSVETMSSSSPPTPTFGTSGLPQGLFSRPSHEVFITLNPTIKEHSVVQTSPKKNMNISSGTSLETFSSSHHEINVFSTAAHDVSHVPGWPQETSISSETPKITLPLVETVTSQSSLDSVSIKMGEFKPPDHSNTITEPSLVKNLSLLTDSPAKQTLSEMLTVSTSTLTSTFQTAVSAQYELADNKSAVVQKAVTISHAEMSTSPQPKQSLSPEESLKTSIDYKNEIMPTKLLPDTLEGVHFNAHNIDRSKWAITSSNILPVTERGLASGFYPKDSAKTSENESIRGNSIEGSETVSDTHSLFDDALDPDSVDDTHYSDVVKLSSPDMHNGDKLFVSKPPSIGTIHVNFPNDLTNGMDEGDNSPAKSDCSSINCVRHDLNDEISKISESPISKATKNNALYKENHEGLKPEVSAEGSGADNSLIKGSQLTTTKINSKMHYFIVAATGIVLTLMIIAVVFVFRIAKKRMKRRQQSGILDDDFSINLQLANSKEILNFSLLQPDQL</sequence>
<dbReference type="GO" id="GO:0016020">
    <property type="term" value="C:membrane"/>
    <property type="evidence" value="ECO:0007669"/>
    <property type="project" value="InterPro"/>
</dbReference>
<feature type="compositionally biased region" description="Polar residues" evidence="3">
    <location>
        <begin position="751"/>
        <end position="766"/>
    </location>
</feature>
<dbReference type="InterPro" id="IPR035976">
    <property type="entry name" value="Sushi/SCR/CCP_sf"/>
</dbReference>
<dbReference type="SMART" id="SM00032">
    <property type="entry name" value="CCP"/>
    <property type="match status" value="1"/>
</dbReference>